<name>B0WIM8_CULQU</name>
<protein>
    <submittedName>
        <fullName evidence="1">Lipase</fullName>
    </submittedName>
</protein>
<dbReference type="VEuPathDB" id="VectorBase:CPIJ007033"/>
<dbReference type="AlphaFoldDB" id="B0WIM8"/>
<gene>
    <name evidence="1" type="ORF">CpipJ_CPIJ007033</name>
</gene>
<evidence type="ECO:0000313" key="1">
    <source>
        <dbReference type="EMBL" id="EDS28605.1"/>
    </source>
</evidence>
<dbReference type="HOGENOM" id="CLU_2067224_0_0_1"/>
<dbReference type="EMBL" id="DS231951">
    <property type="protein sequence ID" value="EDS28605.1"/>
    <property type="molecule type" value="Genomic_DNA"/>
</dbReference>
<dbReference type="VEuPathDB" id="VectorBase:CQUJHB013825"/>
<accession>B0WIM8</accession>
<dbReference type="KEGG" id="cqu:CpipJ_CPIJ007033"/>
<sequence length="161" mass="17545">MLHLLSPPTHLCKQDSRIVATAFFSNLYNTGSLELLDITSSSAVSPIEMVLKVVLFLVATTLWGQSLAGLLNSFSADNDFTAAYLMDSMFGIVTNNTKSILNGDSTNPIEVDVKFFCGNRGSCRIRGAVRSTSGTSGYDSFDLNTLGFCNDRLQFLNPRKI</sequence>
<proteinExistence type="predicted"/>
<dbReference type="OrthoDB" id="199913at2759"/>
<reference evidence="1" key="1">
    <citation type="submission" date="2007-03" db="EMBL/GenBank/DDBJ databases">
        <title>Annotation of Culex pipiens quinquefasciatus.</title>
        <authorList>
            <consortium name="The Broad Institute Genome Sequencing Platform"/>
            <person name="Atkinson P.W."/>
            <person name="Hemingway J."/>
            <person name="Christensen B.M."/>
            <person name="Higgs S."/>
            <person name="Kodira C."/>
            <person name="Hannick L."/>
            <person name="Megy K."/>
            <person name="O'Leary S."/>
            <person name="Pearson M."/>
            <person name="Haas B.J."/>
            <person name="Mauceli E."/>
            <person name="Wortman J.R."/>
            <person name="Lee N.H."/>
            <person name="Guigo R."/>
            <person name="Stanke M."/>
            <person name="Alvarado L."/>
            <person name="Amedeo P."/>
            <person name="Antoine C.H."/>
            <person name="Arensburger P."/>
            <person name="Bidwell S.L."/>
            <person name="Crawford M."/>
            <person name="Camaro F."/>
            <person name="Devon K."/>
            <person name="Engels R."/>
            <person name="Hammond M."/>
            <person name="Howarth C."/>
            <person name="Koehrsen M."/>
            <person name="Lawson D."/>
            <person name="Montgomery P."/>
            <person name="Nene V."/>
            <person name="Nusbaum C."/>
            <person name="Puiu D."/>
            <person name="Romero-Severson J."/>
            <person name="Severson D.W."/>
            <person name="Shumway M."/>
            <person name="Sisk P."/>
            <person name="Stolte C."/>
            <person name="Zeng Q."/>
            <person name="Eisenstadt E."/>
            <person name="Fraser-Liggett C."/>
            <person name="Strausberg R."/>
            <person name="Galagan J."/>
            <person name="Birren B."/>
            <person name="Collins F.H."/>
        </authorList>
    </citation>
    <scope>NUCLEOTIDE SEQUENCE [LARGE SCALE GENOMIC DNA]</scope>
    <source>
        <strain evidence="1">JHB</strain>
    </source>
</reference>
<organism>
    <name type="scientific">Culex quinquefasciatus</name>
    <name type="common">Southern house mosquito</name>
    <name type="synonym">Culex pungens</name>
    <dbReference type="NCBI Taxonomy" id="7176"/>
    <lineage>
        <taxon>Eukaryota</taxon>
        <taxon>Metazoa</taxon>
        <taxon>Ecdysozoa</taxon>
        <taxon>Arthropoda</taxon>
        <taxon>Hexapoda</taxon>
        <taxon>Insecta</taxon>
        <taxon>Pterygota</taxon>
        <taxon>Neoptera</taxon>
        <taxon>Endopterygota</taxon>
        <taxon>Diptera</taxon>
        <taxon>Nematocera</taxon>
        <taxon>Culicoidea</taxon>
        <taxon>Culicidae</taxon>
        <taxon>Culicinae</taxon>
        <taxon>Culicini</taxon>
        <taxon>Culex</taxon>
        <taxon>Culex</taxon>
    </lineage>
</organism>
<dbReference type="InParanoid" id="B0WIM8"/>